<name>A0A7D8Z3U6_9HELO</name>
<dbReference type="InterPro" id="IPR008547">
    <property type="entry name" value="DUF829_TMEM53"/>
</dbReference>
<gene>
    <name evidence="2" type="ORF">LCER1_G000437</name>
</gene>
<keyword evidence="1" id="KW-0812">Transmembrane</keyword>
<dbReference type="EMBL" id="QGMG01000061">
    <property type="protein sequence ID" value="TVY58051.1"/>
    <property type="molecule type" value="Genomic_DNA"/>
</dbReference>
<feature type="non-terminal residue" evidence="2">
    <location>
        <position position="133"/>
    </location>
</feature>
<evidence type="ECO:0000313" key="2">
    <source>
        <dbReference type="EMBL" id="TVY58051.1"/>
    </source>
</evidence>
<evidence type="ECO:0000256" key="1">
    <source>
        <dbReference type="SAM" id="Phobius"/>
    </source>
</evidence>
<dbReference type="Proteomes" id="UP000481288">
    <property type="component" value="Unassembled WGS sequence"/>
</dbReference>
<sequence length="133" mass="15353">MYALRLEARKFSWVVWVPYMAAIVLVTGFIYVLVNWLPVWVWRELVWGPTEGLNDAGLVDRGAVRAFVYSREDLAIDWRDVEAFAGVAAQRGYRVEKKLVEDAQHAQLFRGRGGEKDYWGFIERVWGMGIGIE</sequence>
<organism evidence="2 3">
    <name type="scientific">Lachnellula cervina</name>
    <dbReference type="NCBI Taxonomy" id="1316786"/>
    <lineage>
        <taxon>Eukaryota</taxon>
        <taxon>Fungi</taxon>
        <taxon>Dikarya</taxon>
        <taxon>Ascomycota</taxon>
        <taxon>Pezizomycotina</taxon>
        <taxon>Leotiomycetes</taxon>
        <taxon>Helotiales</taxon>
        <taxon>Lachnaceae</taxon>
        <taxon>Lachnellula</taxon>
    </lineage>
</organism>
<keyword evidence="1" id="KW-0472">Membrane</keyword>
<reference evidence="2 3" key="1">
    <citation type="submission" date="2018-05" db="EMBL/GenBank/DDBJ databases">
        <title>Whole genome sequencing for identification of molecular markers to develop diagnostic detection tools for the regulated plant pathogen Lachnellula willkommii.</title>
        <authorList>
            <person name="Giroux E."/>
            <person name="Bilodeau G."/>
        </authorList>
    </citation>
    <scope>NUCLEOTIDE SEQUENCE [LARGE SCALE GENOMIC DNA]</scope>
    <source>
        <strain evidence="2 3">CBS 625.97</strain>
    </source>
</reference>
<keyword evidence="3" id="KW-1185">Reference proteome</keyword>
<dbReference type="Pfam" id="PF05705">
    <property type="entry name" value="DUF829"/>
    <property type="match status" value="1"/>
</dbReference>
<protein>
    <submittedName>
        <fullName evidence="2">Uncharacterized protein</fullName>
    </submittedName>
</protein>
<proteinExistence type="predicted"/>
<keyword evidence="1" id="KW-1133">Transmembrane helix</keyword>
<comment type="caution">
    <text evidence="2">The sequence shown here is derived from an EMBL/GenBank/DDBJ whole genome shotgun (WGS) entry which is preliminary data.</text>
</comment>
<dbReference type="OrthoDB" id="77878at2759"/>
<evidence type="ECO:0000313" key="3">
    <source>
        <dbReference type="Proteomes" id="UP000481288"/>
    </source>
</evidence>
<feature type="transmembrane region" description="Helical" evidence="1">
    <location>
        <begin position="12"/>
        <end position="34"/>
    </location>
</feature>
<dbReference type="AlphaFoldDB" id="A0A7D8Z3U6"/>
<accession>A0A7D8Z3U6</accession>